<gene>
    <name evidence="2" type="ORF">GCM10009575_029190</name>
</gene>
<feature type="compositionally biased region" description="Low complexity" evidence="1">
    <location>
        <begin position="28"/>
        <end position="37"/>
    </location>
</feature>
<evidence type="ECO:0000256" key="1">
    <source>
        <dbReference type="SAM" id="MobiDB-lite"/>
    </source>
</evidence>
<proteinExistence type="predicted"/>
<organism evidence="2 3">
    <name type="scientific">Streptomyces rhizosphaericus</name>
    <dbReference type="NCBI Taxonomy" id="114699"/>
    <lineage>
        <taxon>Bacteria</taxon>
        <taxon>Bacillati</taxon>
        <taxon>Actinomycetota</taxon>
        <taxon>Actinomycetes</taxon>
        <taxon>Kitasatosporales</taxon>
        <taxon>Streptomycetaceae</taxon>
        <taxon>Streptomyces</taxon>
        <taxon>Streptomyces violaceusniger group</taxon>
    </lineage>
</organism>
<feature type="region of interest" description="Disordered" evidence="1">
    <location>
        <begin position="28"/>
        <end position="52"/>
    </location>
</feature>
<evidence type="ECO:0000313" key="2">
    <source>
        <dbReference type="EMBL" id="GAA0928056.1"/>
    </source>
</evidence>
<dbReference type="EMBL" id="BAAAID010000015">
    <property type="protein sequence ID" value="GAA0928056.1"/>
    <property type="molecule type" value="Genomic_DNA"/>
</dbReference>
<reference evidence="2 3" key="1">
    <citation type="journal article" date="2019" name="Int. J. Syst. Evol. Microbiol.">
        <title>The Global Catalogue of Microorganisms (GCM) 10K type strain sequencing project: providing services to taxonomists for standard genome sequencing and annotation.</title>
        <authorList>
            <consortium name="The Broad Institute Genomics Platform"/>
            <consortium name="The Broad Institute Genome Sequencing Center for Infectious Disease"/>
            <person name="Wu L."/>
            <person name="Ma J."/>
        </authorList>
    </citation>
    <scope>NUCLEOTIDE SEQUENCE [LARGE SCALE GENOMIC DNA]</scope>
    <source>
        <strain evidence="2 3">JCM 11444</strain>
    </source>
</reference>
<protein>
    <submittedName>
        <fullName evidence="2">Uncharacterized protein</fullName>
    </submittedName>
</protein>
<sequence length="113" mass="11461">MAEGTTASACSGRHIAVSQLTSRSYASVSSSSAMSLSCPKQRMDSRSRKRVGPLVSVSAVMTDLASRPMRSRGIAVAGAGRSEAIAAAASGPKSSDSTDSLRSSACLCGFSRA</sequence>
<comment type="caution">
    <text evidence="2">The sequence shown here is derived from an EMBL/GenBank/DDBJ whole genome shotgun (WGS) entry which is preliminary data.</text>
</comment>
<evidence type="ECO:0000313" key="3">
    <source>
        <dbReference type="Proteomes" id="UP001500418"/>
    </source>
</evidence>
<dbReference type="Proteomes" id="UP001500418">
    <property type="component" value="Unassembled WGS sequence"/>
</dbReference>
<keyword evidence="3" id="KW-1185">Reference proteome</keyword>
<name>A0ABN1PH01_9ACTN</name>
<accession>A0ABN1PH01</accession>